<dbReference type="RefSeq" id="WP_241714421.1">
    <property type="nucleotide sequence ID" value="NZ_JALBUF010000006.1"/>
</dbReference>
<gene>
    <name evidence="5" type="primary">lcfB_7</name>
    <name evidence="5" type="ORF">MM817_02043</name>
</gene>
<dbReference type="InterPro" id="IPR000873">
    <property type="entry name" value="AMP-dep_synth/lig_dom"/>
</dbReference>
<dbReference type="Pfam" id="PF00501">
    <property type="entry name" value="AMP-binding"/>
    <property type="match status" value="1"/>
</dbReference>
<evidence type="ECO:0000256" key="1">
    <source>
        <dbReference type="ARBA" id="ARBA00006432"/>
    </source>
</evidence>
<dbReference type="NCBIfam" id="NF006182">
    <property type="entry name" value="PRK08316.1"/>
    <property type="match status" value="1"/>
</dbReference>
<protein>
    <submittedName>
        <fullName evidence="5">Long-chain-fatty-acid--CoA ligase</fullName>
        <ecNumber evidence="5">6.2.1.3</ecNumber>
    </submittedName>
</protein>
<feature type="domain" description="AMP-dependent synthetase/ligase" evidence="3">
    <location>
        <begin position="27"/>
        <end position="392"/>
    </location>
</feature>
<dbReference type="AlphaFoldDB" id="A0A9X1V9T8"/>
<dbReference type="InterPro" id="IPR050237">
    <property type="entry name" value="ATP-dep_AMP-bd_enzyme"/>
</dbReference>
<reference evidence="5" key="1">
    <citation type="submission" date="2022-03" db="EMBL/GenBank/DDBJ databases">
        <title>Draft Genome Sequence of Firmicute Strain S0AB, a Heterotrophic Iron/Sulfur-Oxidizing Extreme Acidophile.</title>
        <authorList>
            <person name="Vergara E."/>
            <person name="Pakostova E."/>
            <person name="Johnson D.B."/>
            <person name="Holmes D.S."/>
        </authorList>
    </citation>
    <scope>NUCLEOTIDE SEQUENCE</scope>
    <source>
        <strain evidence="5">S0AB</strain>
    </source>
</reference>
<evidence type="ECO:0000313" key="6">
    <source>
        <dbReference type="Proteomes" id="UP001139263"/>
    </source>
</evidence>
<dbReference type="InterPro" id="IPR045851">
    <property type="entry name" value="AMP-bd_C_sf"/>
</dbReference>
<organism evidence="5 6">
    <name type="scientific">Sulfoacidibacillus ferrooxidans</name>
    <dbReference type="NCBI Taxonomy" id="2005001"/>
    <lineage>
        <taxon>Bacteria</taxon>
        <taxon>Bacillati</taxon>
        <taxon>Bacillota</taxon>
        <taxon>Bacilli</taxon>
        <taxon>Bacillales</taxon>
        <taxon>Alicyclobacillaceae</taxon>
        <taxon>Sulfoacidibacillus</taxon>
    </lineage>
</organism>
<comment type="similarity">
    <text evidence="1">Belongs to the ATP-dependent AMP-binding enzyme family.</text>
</comment>
<comment type="caution">
    <text evidence="5">The sequence shown here is derived from an EMBL/GenBank/DDBJ whole genome shotgun (WGS) entry which is preliminary data.</text>
</comment>
<dbReference type="EC" id="6.2.1.3" evidence="5"/>
<dbReference type="EMBL" id="JALBUF010000006">
    <property type="protein sequence ID" value="MCI0183752.1"/>
    <property type="molecule type" value="Genomic_DNA"/>
</dbReference>
<accession>A0A9X1V9T8</accession>
<dbReference type="InterPro" id="IPR020845">
    <property type="entry name" value="AMP-binding_CS"/>
</dbReference>
<feature type="domain" description="AMP-binding enzyme C-terminal" evidence="4">
    <location>
        <begin position="442"/>
        <end position="517"/>
    </location>
</feature>
<evidence type="ECO:0000259" key="4">
    <source>
        <dbReference type="Pfam" id="PF13193"/>
    </source>
</evidence>
<evidence type="ECO:0000256" key="2">
    <source>
        <dbReference type="ARBA" id="ARBA00022598"/>
    </source>
</evidence>
<dbReference type="SUPFAM" id="SSF56801">
    <property type="entry name" value="Acetyl-CoA synthetase-like"/>
    <property type="match status" value="1"/>
</dbReference>
<dbReference type="Pfam" id="PF13193">
    <property type="entry name" value="AMP-binding_C"/>
    <property type="match status" value="1"/>
</dbReference>
<dbReference type="PANTHER" id="PTHR43767">
    <property type="entry name" value="LONG-CHAIN-FATTY-ACID--COA LIGASE"/>
    <property type="match status" value="1"/>
</dbReference>
<dbReference type="CDD" id="cd17631">
    <property type="entry name" value="FACL_FadD13-like"/>
    <property type="match status" value="1"/>
</dbReference>
<dbReference type="Proteomes" id="UP001139263">
    <property type="component" value="Unassembled WGS sequence"/>
</dbReference>
<dbReference type="GO" id="GO:0004467">
    <property type="term" value="F:long-chain fatty acid-CoA ligase activity"/>
    <property type="evidence" value="ECO:0007669"/>
    <property type="project" value="UniProtKB-EC"/>
</dbReference>
<dbReference type="InterPro" id="IPR042099">
    <property type="entry name" value="ANL_N_sf"/>
</dbReference>
<evidence type="ECO:0000259" key="3">
    <source>
        <dbReference type="Pfam" id="PF00501"/>
    </source>
</evidence>
<dbReference type="Gene3D" id="3.40.50.12780">
    <property type="entry name" value="N-terminal domain of ligase-like"/>
    <property type="match status" value="1"/>
</dbReference>
<dbReference type="Gene3D" id="3.30.300.30">
    <property type="match status" value="1"/>
</dbReference>
<dbReference type="InterPro" id="IPR025110">
    <property type="entry name" value="AMP-bd_C"/>
</dbReference>
<name>A0A9X1V9T8_9BACL</name>
<keyword evidence="2 5" id="KW-0436">Ligase</keyword>
<dbReference type="PROSITE" id="PS00455">
    <property type="entry name" value="AMP_BINDING"/>
    <property type="match status" value="1"/>
</dbReference>
<dbReference type="PANTHER" id="PTHR43767:SF1">
    <property type="entry name" value="NONRIBOSOMAL PEPTIDE SYNTHASE PES1 (EUROFUNG)-RELATED"/>
    <property type="match status" value="1"/>
</dbReference>
<dbReference type="NCBIfam" id="NF004837">
    <property type="entry name" value="PRK06187.1"/>
    <property type="match status" value="1"/>
</dbReference>
<sequence>MTLSDSSAAFSHTLQRARRNTLGDLLSRSAARYPNKIALVYGEQRVTFRELEERTNQTANALLADGVTHGLKVAILSKNNLDFVIVKYAVAKLGAILVPINYMLTAHETAYILSHSEVSHLVAASGFAESLDAAVALANNLSILARYMIDTQPDQRLHMWKALTNYSQSFSTVAPDMDIDDEDIAQILYTSGTESRPKGVMLTHSSLIAQYVSCMVDGSMTSEDIIIHALPFYHSAQLNCLLGPGIYLGATGIILQQAAPDLILSAVKDEQATHLFCPPTVWIALLRHPAFDQSLPSITNGYYGAAIMPMEILKELAKRLPNTRLFNFYGQTEVAPLATVLQPEDQLRKLGSAGKPALNVETKIVDEYDQNVPPLTIGEIVHRTPHAMKGYLHDPIRTQEAFRGGWFHSGDLGYLDEDGYLTVVDRKKDMIKSGGVNVSSREVEEVIYEYNGVLEVAVIGIPDDYWIEAVTAIVVIKDGMSFDPQDLLEHCKGKLAKFKIPKHIIQVEQLPRNPSGKILKRELRDQHQLPSK</sequence>
<proteinExistence type="inferred from homology"/>
<keyword evidence="6" id="KW-1185">Reference proteome</keyword>
<dbReference type="FunFam" id="3.30.300.30:FF:000008">
    <property type="entry name" value="2,3-dihydroxybenzoate-AMP ligase"/>
    <property type="match status" value="1"/>
</dbReference>
<evidence type="ECO:0000313" key="5">
    <source>
        <dbReference type="EMBL" id="MCI0183752.1"/>
    </source>
</evidence>